<dbReference type="PANTHER" id="PTHR12534:SF0">
    <property type="entry name" value="SMALL RIBOSOMAL SUBUNIT PROTEIN US2M"/>
    <property type="match status" value="1"/>
</dbReference>
<evidence type="ECO:0000313" key="5">
    <source>
        <dbReference type="EMBL" id="KAK0384370.1"/>
    </source>
</evidence>
<dbReference type="NCBIfam" id="TIGR01011">
    <property type="entry name" value="rpsB_bact"/>
    <property type="match status" value="1"/>
</dbReference>
<comment type="similarity">
    <text evidence="1">Belongs to the universal ribosomal protein uS2 family.</text>
</comment>
<protein>
    <submittedName>
        <fullName evidence="5">Uncharacterized protein</fullName>
    </submittedName>
</protein>
<feature type="compositionally biased region" description="Low complexity" evidence="4">
    <location>
        <begin position="31"/>
        <end position="47"/>
    </location>
</feature>
<dbReference type="CDD" id="cd01425">
    <property type="entry name" value="RPS2"/>
    <property type="match status" value="1"/>
</dbReference>
<keyword evidence="2" id="KW-0689">Ribosomal protein</keyword>
<dbReference type="HAMAP" id="MF_00291_B">
    <property type="entry name" value="Ribosomal_uS2_B"/>
    <property type="match status" value="1"/>
</dbReference>
<dbReference type="Proteomes" id="UP001175261">
    <property type="component" value="Unassembled WGS sequence"/>
</dbReference>
<dbReference type="PRINTS" id="PR00395">
    <property type="entry name" value="RIBOSOMALS2"/>
</dbReference>
<dbReference type="Gene3D" id="3.40.50.10490">
    <property type="entry name" value="Glucose-6-phosphate isomerase like protein, domain 1"/>
    <property type="match status" value="1"/>
</dbReference>
<evidence type="ECO:0000256" key="4">
    <source>
        <dbReference type="SAM" id="MobiDB-lite"/>
    </source>
</evidence>
<evidence type="ECO:0000313" key="6">
    <source>
        <dbReference type="Proteomes" id="UP001175261"/>
    </source>
</evidence>
<keyword evidence="6" id="KW-1185">Reference proteome</keyword>
<dbReference type="InterPro" id="IPR001865">
    <property type="entry name" value="Ribosomal_uS2"/>
</dbReference>
<comment type="caution">
    <text evidence="5">The sequence shown here is derived from an EMBL/GenBank/DDBJ whole genome shotgun (WGS) entry which is preliminary data.</text>
</comment>
<dbReference type="GO" id="GO:0003735">
    <property type="term" value="F:structural constituent of ribosome"/>
    <property type="evidence" value="ECO:0007669"/>
    <property type="project" value="InterPro"/>
</dbReference>
<evidence type="ECO:0000256" key="2">
    <source>
        <dbReference type="ARBA" id="ARBA00022980"/>
    </source>
</evidence>
<dbReference type="SUPFAM" id="SSF52313">
    <property type="entry name" value="Ribosomal protein S2"/>
    <property type="match status" value="1"/>
</dbReference>
<proteinExistence type="inferred from homology"/>
<name>A0AA39GBQ1_SARSR</name>
<dbReference type="InterPro" id="IPR023591">
    <property type="entry name" value="Ribosomal_uS2_flav_dom_sf"/>
</dbReference>
<organism evidence="5 6">
    <name type="scientific">Sarocladium strictum</name>
    <name type="common">Black bundle disease fungus</name>
    <name type="synonym">Acremonium strictum</name>
    <dbReference type="NCBI Taxonomy" id="5046"/>
    <lineage>
        <taxon>Eukaryota</taxon>
        <taxon>Fungi</taxon>
        <taxon>Dikarya</taxon>
        <taxon>Ascomycota</taxon>
        <taxon>Pezizomycotina</taxon>
        <taxon>Sordariomycetes</taxon>
        <taxon>Hypocreomycetidae</taxon>
        <taxon>Hypocreales</taxon>
        <taxon>Sarocladiaceae</taxon>
        <taxon>Sarocladium</taxon>
    </lineage>
</organism>
<gene>
    <name evidence="5" type="ORF">NLU13_8457</name>
</gene>
<dbReference type="InterPro" id="IPR018130">
    <property type="entry name" value="Ribosomal_uS2_CS"/>
</dbReference>
<dbReference type="PROSITE" id="PS00962">
    <property type="entry name" value="RIBOSOMAL_S2_1"/>
    <property type="match status" value="1"/>
</dbReference>
<dbReference type="AlphaFoldDB" id="A0AA39GBQ1"/>
<dbReference type="Pfam" id="PF00318">
    <property type="entry name" value="Ribosomal_S2"/>
    <property type="match status" value="1"/>
</dbReference>
<reference evidence="5" key="1">
    <citation type="submission" date="2022-10" db="EMBL/GenBank/DDBJ databases">
        <title>Determination and structural analysis of whole genome sequence of Sarocladium strictum F4-1.</title>
        <authorList>
            <person name="Hu L."/>
            <person name="Jiang Y."/>
        </authorList>
    </citation>
    <scope>NUCLEOTIDE SEQUENCE</scope>
    <source>
        <strain evidence="5">F4-1</strain>
    </source>
</reference>
<sequence>MILRNVAVRHGHRSLAPITRSALRQLSTVQTPPTTTAEPLPPSTEATLEPPRRKKRAGGVRVLGADPSSEHAGARWATTRPMTEGGPVLTPAQQFAEFQRIQANTKKIGSSVEKRYVPMELIRNPPGPEDVTLELLMASQTHLGHNKSLWNPANSRYIYGVRNGVHIISLETTAAHLRRAARVVEEVSYRGGLILFVGTRKNQMEIVAKAADLAGACHLFTRWTPGAITNRDKILANKRTKMINETDKTLPDFDKYNFSARPLVPDLVVCLNPLENYTMLYECGLASVPTIGVIDTDADPSWVTYTIPANDDSLRSVAVIGGVLGRAGQKGRKRRLADAAKGEVPWSTSAEVTEFMKSEVQDAMLRRKEVMGRLQEQLTGFDEEESALLNSRLNTKPAKVGHEEMLEMLSATAEEEVEAVASEAVREVEPEVTSEASKIVAEFENMVKDSESKTLKMVSDIEAMKVNASKSPENA</sequence>
<keyword evidence="3" id="KW-0687">Ribonucleoprotein</keyword>
<dbReference type="GO" id="GO:0006412">
    <property type="term" value="P:translation"/>
    <property type="evidence" value="ECO:0007669"/>
    <property type="project" value="InterPro"/>
</dbReference>
<dbReference type="PANTHER" id="PTHR12534">
    <property type="entry name" value="30S RIBOSOMAL PROTEIN S2 PROKARYOTIC AND ORGANELLAR"/>
    <property type="match status" value="1"/>
</dbReference>
<accession>A0AA39GBQ1</accession>
<dbReference type="InterPro" id="IPR005706">
    <property type="entry name" value="Ribosomal_uS2_bac/mit/plastid"/>
</dbReference>
<dbReference type="GO" id="GO:0005763">
    <property type="term" value="C:mitochondrial small ribosomal subunit"/>
    <property type="evidence" value="ECO:0007669"/>
    <property type="project" value="TreeGrafter"/>
</dbReference>
<feature type="region of interest" description="Disordered" evidence="4">
    <location>
        <begin position="25"/>
        <end position="73"/>
    </location>
</feature>
<evidence type="ECO:0000256" key="1">
    <source>
        <dbReference type="ARBA" id="ARBA00006242"/>
    </source>
</evidence>
<evidence type="ECO:0000256" key="3">
    <source>
        <dbReference type="ARBA" id="ARBA00023274"/>
    </source>
</evidence>
<dbReference type="EMBL" id="JAPDFR010000008">
    <property type="protein sequence ID" value="KAK0384370.1"/>
    <property type="molecule type" value="Genomic_DNA"/>
</dbReference>